<name>G2Y890_BOTF4</name>
<evidence type="ECO:0000313" key="1">
    <source>
        <dbReference type="EMBL" id="CCD48818.1"/>
    </source>
</evidence>
<dbReference type="AlphaFoldDB" id="G2Y890"/>
<dbReference type="InParanoid" id="G2Y890"/>
<dbReference type="Proteomes" id="UP000008177">
    <property type="component" value="Unplaced contigs"/>
</dbReference>
<reference evidence="2" key="1">
    <citation type="journal article" date="2011" name="PLoS Genet.">
        <title>Genomic analysis of the necrotrophic fungal pathogens Sclerotinia sclerotiorum and Botrytis cinerea.</title>
        <authorList>
            <person name="Amselem J."/>
            <person name="Cuomo C.A."/>
            <person name="van Kan J.A."/>
            <person name="Viaud M."/>
            <person name="Benito E.P."/>
            <person name="Couloux A."/>
            <person name="Coutinho P.M."/>
            <person name="de Vries R.P."/>
            <person name="Dyer P.S."/>
            <person name="Fillinger S."/>
            <person name="Fournier E."/>
            <person name="Gout L."/>
            <person name="Hahn M."/>
            <person name="Kohn L."/>
            <person name="Lapalu N."/>
            <person name="Plummer K.M."/>
            <person name="Pradier J.M."/>
            <person name="Quevillon E."/>
            <person name="Sharon A."/>
            <person name="Simon A."/>
            <person name="ten Have A."/>
            <person name="Tudzynski B."/>
            <person name="Tudzynski P."/>
            <person name="Wincker P."/>
            <person name="Andrew M."/>
            <person name="Anthouard V."/>
            <person name="Beever R.E."/>
            <person name="Beffa R."/>
            <person name="Benoit I."/>
            <person name="Bouzid O."/>
            <person name="Brault B."/>
            <person name="Chen Z."/>
            <person name="Choquer M."/>
            <person name="Collemare J."/>
            <person name="Cotton P."/>
            <person name="Danchin E.G."/>
            <person name="Da Silva C."/>
            <person name="Gautier A."/>
            <person name="Giraud C."/>
            <person name="Giraud T."/>
            <person name="Gonzalez C."/>
            <person name="Grossetete S."/>
            <person name="Guldener U."/>
            <person name="Henrissat B."/>
            <person name="Howlett B.J."/>
            <person name="Kodira C."/>
            <person name="Kretschmer M."/>
            <person name="Lappartient A."/>
            <person name="Leroch M."/>
            <person name="Levis C."/>
            <person name="Mauceli E."/>
            <person name="Neuveglise C."/>
            <person name="Oeser B."/>
            <person name="Pearson M."/>
            <person name="Poulain J."/>
            <person name="Poussereau N."/>
            <person name="Quesneville H."/>
            <person name="Rascle C."/>
            <person name="Schumacher J."/>
            <person name="Segurens B."/>
            <person name="Sexton A."/>
            <person name="Silva E."/>
            <person name="Sirven C."/>
            <person name="Soanes D.M."/>
            <person name="Talbot N.J."/>
            <person name="Templeton M."/>
            <person name="Yandava C."/>
            <person name="Yarden O."/>
            <person name="Zeng Q."/>
            <person name="Rollins J.A."/>
            <person name="Lebrun M.H."/>
            <person name="Dickman M."/>
        </authorList>
    </citation>
    <scope>NUCLEOTIDE SEQUENCE [LARGE SCALE GENOMIC DNA]</scope>
    <source>
        <strain evidence="2">T4</strain>
    </source>
</reference>
<organism evidence="1 2">
    <name type="scientific">Botryotinia fuckeliana (strain T4)</name>
    <name type="common">Noble rot fungus</name>
    <name type="synonym">Botrytis cinerea</name>
    <dbReference type="NCBI Taxonomy" id="999810"/>
    <lineage>
        <taxon>Eukaryota</taxon>
        <taxon>Fungi</taxon>
        <taxon>Dikarya</taxon>
        <taxon>Ascomycota</taxon>
        <taxon>Pezizomycotina</taxon>
        <taxon>Leotiomycetes</taxon>
        <taxon>Helotiales</taxon>
        <taxon>Sclerotiniaceae</taxon>
        <taxon>Botrytis</taxon>
    </lineage>
</organism>
<dbReference type="HOGENOM" id="CLU_1562652_0_0_1"/>
<protein>
    <submittedName>
        <fullName evidence="1">Uncharacterized protein</fullName>
    </submittedName>
</protein>
<proteinExistence type="predicted"/>
<gene>
    <name evidence="1" type="ORF">BofuT4_P034600.1</name>
</gene>
<sequence length="171" mass="19453">MWFRLVILDTFTRASGKRTRAALIAFSGEEPRYILPFEKRLLVKSFDFPVIILYTRFIAVQGYLDSAETKMNRSQSQILSHRARCNTAPENGTIKHRRVQLPPSSMTNPTFEVEIIYNIPFSTIFDHQFSAGFASIILFHVKSCISIPFTKGKQSGLEIATVLTNEDSMTN</sequence>
<evidence type="ECO:0000313" key="2">
    <source>
        <dbReference type="Proteomes" id="UP000008177"/>
    </source>
</evidence>
<accession>G2Y890</accession>
<dbReference type="EMBL" id="FQ790296">
    <property type="protein sequence ID" value="CCD48818.1"/>
    <property type="molecule type" value="Genomic_DNA"/>
</dbReference>